<proteinExistence type="predicted"/>
<dbReference type="Proteomes" id="UP001289645">
    <property type="component" value="Unassembled WGS sequence"/>
</dbReference>
<protein>
    <submittedName>
        <fullName evidence="1">MCE family protein</fullName>
    </submittedName>
</protein>
<evidence type="ECO:0000313" key="2">
    <source>
        <dbReference type="Proteomes" id="UP001289645"/>
    </source>
</evidence>
<comment type="caution">
    <text evidence="1">The sequence shown here is derived from an EMBL/GenBank/DDBJ whole genome shotgun (WGS) entry which is preliminary data.</text>
</comment>
<reference evidence="1 2" key="1">
    <citation type="journal article" date="2021" name="Chemosphere">
        <title>Bioballs carrying a syntrophic Rhodococcus and Mycolicibacterium consortium for simultaneous sorption and biodegradation of fuel oil in contaminated freshwater.</title>
        <authorList>
            <person name="Naloka K."/>
            <person name="Polrit D."/>
            <person name="Muangchinda C."/>
            <person name="Thoetkiattikul H."/>
            <person name="Pinyakong O."/>
        </authorList>
    </citation>
    <scope>NUCLEOTIDE SEQUENCE [LARGE SCALE GENOMIC DNA]</scope>
    <source>
        <strain evidence="1 2">J101</strain>
    </source>
</reference>
<keyword evidence="2" id="KW-1185">Reference proteome</keyword>
<organism evidence="1 2">
    <name type="scientific">Mycolicibacterium parafortuitum</name>
    <name type="common">Mycobacterium parafortuitum</name>
    <dbReference type="NCBI Taxonomy" id="39692"/>
    <lineage>
        <taxon>Bacteria</taxon>
        <taxon>Bacillati</taxon>
        <taxon>Actinomycetota</taxon>
        <taxon>Actinomycetes</taxon>
        <taxon>Mycobacteriales</taxon>
        <taxon>Mycobacteriaceae</taxon>
        <taxon>Mycolicibacterium</taxon>
    </lineage>
</organism>
<sequence length="341" mass="36911">MSFVRGAGFKFVVFAVVMGMLTAFLVVMFTGYQGGSHHTYSAVFRDVSRLKSGDSVRVAGIRVGTVEDVTLRPDKTVEVSFTADDTVLLTMGTRAEVRYLNLVGDRYLELADSPGSTRVLPAGGQIPADRTAQALDLDVLLGGLKPLTRGLRAEDVNTLTQSLLQVLQGQGGVMESLLSRTSTFTNTLADHSEVLQQVIDNMRTLTATLAEDDRQFADSIERLETLVTGLAQDRDPIGESIESLENGTASLTDLLVDGRPPLAATVDQVHRLAIPLDADKDKIDTALQKAPSNFRKLVRLGAYGSWINYYLCGITLRVSDLEGQTAAFPWVKNQGGRCADS</sequence>
<name>A0ACC6MQ49_MYCPF</name>
<gene>
    <name evidence="1" type="ORF">OHX15_27190</name>
</gene>
<accession>A0ACC6MQ49</accession>
<dbReference type="EMBL" id="JAOXLN010000055">
    <property type="protein sequence ID" value="MDZ5089089.1"/>
    <property type="molecule type" value="Genomic_DNA"/>
</dbReference>
<evidence type="ECO:0000313" key="1">
    <source>
        <dbReference type="EMBL" id="MDZ5089089.1"/>
    </source>
</evidence>